<proteinExistence type="predicted"/>
<evidence type="ECO:0000313" key="2">
    <source>
        <dbReference type="Proteomes" id="UP000231896"/>
    </source>
</evidence>
<evidence type="ECO:0000313" key="1">
    <source>
        <dbReference type="EMBL" id="ATZ18155.1"/>
    </source>
</evidence>
<dbReference type="EMBL" id="CP024964">
    <property type="protein sequence ID" value="ATZ18155.1"/>
    <property type="molecule type" value="Genomic_DNA"/>
</dbReference>
<sequence>MYTSLTDHPEQTNPYYTYQVKRLNKKYTRLVVVEINVVNKQQ</sequence>
<dbReference type="KEGG" id="eml:EMELA_v1c06480"/>
<name>A0A2K8NWD1_9MOLU</name>
<dbReference type="Proteomes" id="UP000231896">
    <property type="component" value="Chromosome"/>
</dbReference>
<accession>A0A2K8NWD1</accession>
<organism evidence="1 2">
    <name type="scientific">Mesoplasma melaleucae</name>
    <dbReference type="NCBI Taxonomy" id="81459"/>
    <lineage>
        <taxon>Bacteria</taxon>
        <taxon>Bacillati</taxon>
        <taxon>Mycoplasmatota</taxon>
        <taxon>Mollicutes</taxon>
        <taxon>Entomoplasmatales</taxon>
        <taxon>Entomoplasmataceae</taxon>
        <taxon>Mesoplasma</taxon>
    </lineage>
</organism>
<gene>
    <name evidence="1" type="ORF">EMELA_v1c06480</name>
</gene>
<protein>
    <submittedName>
        <fullName evidence="1">Uncharacterized protein</fullName>
    </submittedName>
</protein>
<dbReference type="STRING" id="1408435.GCA_000685885_00780"/>
<dbReference type="AlphaFoldDB" id="A0A2K8NWD1"/>
<reference evidence="1 2" key="1">
    <citation type="submission" date="2017-11" db="EMBL/GenBank/DDBJ databases">
        <title>Genome sequence of Entomoplasma melaleucae M1 (ATCC 49191).</title>
        <authorList>
            <person name="Lo W.-S."/>
            <person name="Gasparich G.E."/>
            <person name="Kuo C.-H."/>
        </authorList>
    </citation>
    <scope>NUCLEOTIDE SEQUENCE [LARGE SCALE GENOMIC DNA]</scope>
    <source>
        <strain evidence="1 2">M1</strain>
    </source>
</reference>
<keyword evidence="2" id="KW-1185">Reference proteome</keyword>